<feature type="transmembrane region" description="Helical" evidence="4">
    <location>
        <begin position="20"/>
        <end position="40"/>
    </location>
</feature>
<dbReference type="FunFam" id="3.90.70.10:FF:000332">
    <property type="entry name" value="Cathepsin L1"/>
    <property type="match status" value="1"/>
</dbReference>
<evidence type="ECO:0000256" key="2">
    <source>
        <dbReference type="ARBA" id="ARBA00023145"/>
    </source>
</evidence>
<comment type="similarity">
    <text evidence="1">Belongs to the peptidase C1 family.</text>
</comment>
<dbReference type="SUPFAM" id="SSF54001">
    <property type="entry name" value="Cysteine proteinases"/>
    <property type="match status" value="1"/>
</dbReference>
<evidence type="ECO:0000256" key="3">
    <source>
        <dbReference type="ARBA" id="ARBA00023157"/>
    </source>
</evidence>
<gene>
    <name evidence="7" type="ORF">BSTOLATCC_MIC18502</name>
</gene>
<dbReference type="InterPro" id="IPR000668">
    <property type="entry name" value="Peptidase_C1A_C"/>
</dbReference>
<dbReference type="InterPro" id="IPR038765">
    <property type="entry name" value="Papain-like_cys_pep_sf"/>
</dbReference>
<evidence type="ECO:0000313" key="7">
    <source>
        <dbReference type="EMBL" id="CAG9317248.1"/>
    </source>
</evidence>
<evidence type="ECO:0000256" key="4">
    <source>
        <dbReference type="SAM" id="Phobius"/>
    </source>
</evidence>
<dbReference type="SMART" id="SM00848">
    <property type="entry name" value="Inhibitor_I29"/>
    <property type="match status" value="1"/>
</dbReference>
<sequence>MDNLLSSNTQAKSGTSKKAIAAVSVIGLVGIIAVIAVYSASSTPNLLLKQYELEESEFQDFLNTYGKDYQGEEYLKRLQIFRDNLSFIRVNNLQNHDWVLGVNKFADLTFDEFQQLYLMQTFTHLESKHSKDFQFDVEATPSKVDWRAKGAVTPVKDEGACGGGSYAFAAVGAVESIWNITGHPLVALSEQEIIDCTGEYGNHGCNFGNVQGVFEYVTEKGITSEADYPYTAKQGTCNGGDVSKIVAEVDGYTAVPEKNVTALLAANAQQPTAVAVQADQSSWQFYKGGIVTNNCGNKPDHSVLIVGYNNINKPPYWIVKNSWGQNWGESGYIRIAIKDGEGLCGINLYPYLPNGEN</sequence>
<dbReference type="PANTHER" id="PTHR12411">
    <property type="entry name" value="CYSTEINE PROTEASE FAMILY C1-RELATED"/>
    <property type="match status" value="1"/>
</dbReference>
<keyword evidence="4" id="KW-1133">Transmembrane helix</keyword>
<dbReference type="Proteomes" id="UP001162131">
    <property type="component" value="Unassembled WGS sequence"/>
</dbReference>
<dbReference type="InterPro" id="IPR013201">
    <property type="entry name" value="Prot_inhib_I29"/>
</dbReference>
<proteinExistence type="inferred from homology"/>
<dbReference type="InterPro" id="IPR013128">
    <property type="entry name" value="Peptidase_C1A"/>
</dbReference>
<evidence type="ECO:0000259" key="5">
    <source>
        <dbReference type="SMART" id="SM00645"/>
    </source>
</evidence>
<evidence type="ECO:0000256" key="1">
    <source>
        <dbReference type="ARBA" id="ARBA00008455"/>
    </source>
</evidence>
<dbReference type="PROSITE" id="PS00640">
    <property type="entry name" value="THIOL_PROTEASE_ASN"/>
    <property type="match status" value="1"/>
</dbReference>
<dbReference type="InterPro" id="IPR025661">
    <property type="entry name" value="Pept_asp_AS"/>
</dbReference>
<dbReference type="Pfam" id="PF08246">
    <property type="entry name" value="Inhibitor_I29"/>
    <property type="match status" value="1"/>
</dbReference>
<feature type="domain" description="Peptidase C1A papain C-terminal" evidence="5">
    <location>
        <begin position="140"/>
        <end position="354"/>
    </location>
</feature>
<dbReference type="Gene3D" id="3.90.70.10">
    <property type="entry name" value="Cysteine proteinases"/>
    <property type="match status" value="1"/>
</dbReference>
<accession>A0AAU9IVX8</accession>
<dbReference type="AlphaFoldDB" id="A0AAU9IVX8"/>
<protein>
    <recommendedName>
        <fullName evidence="9">Cysteine protease</fullName>
    </recommendedName>
</protein>
<dbReference type="GO" id="GO:0008234">
    <property type="term" value="F:cysteine-type peptidase activity"/>
    <property type="evidence" value="ECO:0007669"/>
    <property type="project" value="InterPro"/>
</dbReference>
<keyword evidence="8" id="KW-1185">Reference proteome</keyword>
<keyword evidence="4" id="KW-0812">Transmembrane</keyword>
<dbReference type="InterPro" id="IPR039417">
    <property type="entry name" value="Peptidase_C1A_papain-like"/>
</dbReference>
<dbReference type="SMART" id="SM00645">
    <property type="entry name" value="Pept_C1"/>
    <property type="match status" value="1"/>
</dbReference>
<evidence type="ECO:0000313" key="8">
    <source>
        <dbReference type="Proteomes" id="UP001162131"/>
    </source>
</evidence>
<feature type="domain" description="Cathepsin propeptide inhibitor" evidence="6">
    <location>
        <begin position="58"/>
        <end position="113"/>
    </location>
</feature>
<dbReference type="EMBL" id="CAJZBQ010000018">
    <property type="protein sequence ID" value="CAG9317248.1"/>
    <property type="molecule type" value="Genomic_DNA"/>
</dbReference>
<comment type="caution">
    <text evidence="7">The sequence shown here is derived from an EMBL/GenBank/DDBJ whole genome shotgun (WGS) entry which is preliminary data.</text>
</comment>
<keyword evidence="3" id="KW-1015">Disulfide bond</keyword>
<keyword evidence="4" id="KW-0472">Membrane</keyword>
<organism evidence="7 8">
    <name type="scientific">Blepharisma stoltei</name>
    <dbReference type="NCBI Taxonomy" id="1481888"/>
    <lineage>
        <taxon>Eukaryota</taxon>
        <taxon>Sar</taxon>
        <taxon>Alveolata</taxon>
        <taxon>Ciliophora</taxon>
        <taxon>Postciliodesmatophora</taxon>
        <taxon>Heterotrichea</taxon>
        <taxon>Heterotrichida</taxon>
        <taxon>Blepharismidae</taxon>
        <taxon>Blepharisma</taxon>
    </lineage>
</organism>
<dbReference type="GO" id="GO:0006508">
    <property type="term" value="P:proteolysis"/>
    <property type="evidence" value="ECO:0007669"/>
    <property type="project" value="InterPro"/>
</dbReference>
<evidence type="ECO:0008006" key="9">
    <source>
        <dbReference type="Google" id="ProtNLM"/>
    </source>
</evidence>
<keyword evidence="2" id="KW-0865">Zymogen</keyword>
<dbReference type="Pfam" id="PF00112">
    <property type="entry name" value="Peptidase_C1"/>
    <property type="match status" value="1"/>
</dbReference>
<dbReference type="CDD" id="cd02248">
    <property type="entry name" value="Peptidase_C1A"/>
    <property type="match status" value="1"/>
</dbReference>
<evidence type="ECO:0000259" key="6">
    <source>
        <dbReference type="SMART" id="SM00848"/>
    </source>
</evidence>
<reference evidence="7" key="1">
    <citation type="submission" date="2021-09" db="EMBL/GenBank/DDBJ databases">
        <authorList>
            <consortium name="AG Swart"/>
            <person name="Singh M."/>
            <person name="Singh A."/>
            <person name="Seah K."/>
            <person name="Emmerich C."/>
        </authorList>
    </citation>
    <scope>NUCLEOTIDE SEQUENCE</scope>
    <source>
        <strain evidence="7">ATCC30299</strain>
    </source>
</reference>
<name>A0AAU9IVX8_9CILI</name>